<dbReference type="PANTHER" id="PTHR46558:SF15">
    <property type="entry name" value="HELIX-TURN-HELIX DOMAIN PROTEIN"/>
    <property type="match status" value="1"/>
</dbReference>
<dbReference type="SMART" id="SM00530">
    <property type="entry name" value="HTH_XRE"/>
    <property type="match status" value="1"/>
</dbReference>
<sequence>MKIAVGKNIKAQRDEHGWSQQDLASQLQLSRQTISKWELGRSYPDIENLVRLSQLFQVSTDELLDLKPATPKKPVFSWLFHKRSSNKMTEIKWDTSGQSKARVATGLIVEIVANLDPEKDRPLRELLASYYTELINQRSGSNLAVLRRLYLGVSKCMQKNGIILDADNEQRLNALLALGAVRYPS</sequence>
<dbReference type="Pfam" id="PF01381">
    <property type="entry name" value="HTH_3"/>
    <property type="match status" value="1"/>
</dbReference>
<comment type="caution">
    <text evidence="3">The sequence shown here is derived from an EMBL/GenBank/DDBJ whole genome shotgun (WGS) entry which is preliminary data.</text>
</comment>
<dbReference type="EMBL" id="JBHSSE010000001">
    <property type="protein sequence ID" value="MFC6200318.1"/>
    <property type="molecule type" value="Genomic_DNA"/>
</dbReference>
<keyword evidence="1" id="KW-0238">DNA-binding</keyword>
<dbReference type="Gene3D" id="1.10.260.40">
    <property type="entry name" value="lambda repressor-like DNA-binding domains"/>
    <property type="match status" value="1"/>
</dbReference>
<name>A0ABW1SG91_9LACO</name>
<accession>A0ABW1SG91</accession>
<dbReference type="Gene3D" id="1.20.1440.140">
    <property type="match status" value="1"/>
</dbReference>
<protein>
    <submittedName>
        <fullName evidence="3">Helix-turn-helix domain-containing protein</fullName>
    </submittedName>
</protein>
<dbReference type="PANTHER" id="PTHR46558">
    <property type="entry name" value="TRACRIPTIONAL REGULATORY PROTEIN-RELATED-RELATED"/>
    <property type="match status" value="1"/>
</dbReference>
<dbReference type="InterPro" id="IPR001387">
    <property type="entry name" value="Cro/C1-type_HTH"/>
</dbReference>
<dbReference type="CDD" id="cd00093">
    <property type="entry name" value="HTH_XRE"/>
    <property type="match status" value="1"/>
</dbReference>
<gene>
    <name evidence="3" type="ORF">ACFP1L_00240</name>
</gene>
<evidence type="ECO:0000256" key="1">
    <source>
        <dbReference type="ARBA" id="ARBA00023125"/>
    </source>
</evidence>
<evidence type="ECO:0000313" key="4">
    <source>
        <dbReference type="Proteomes" id="UP001596171"/>
    </source>
</evidence>
<keyword evidence="4" id="KW-1185">Reference proteome</keyword>
<organism evidence="3 4">
    <name type="scientific">Lactiplantibacillus nangangensis</name>
    <dbReference type="NCBI Taxonomy" id="2559917"/>
    <lineage>
        <taxon>Bacteria</taxon>
        <taxon>Bacillati</taxon>
        <taxon>Bacillota</taxon>
        <taxon>Bacilli</taxon>
        <taxon>Lactobacillales</taxon>
        <taxon>Lactobacillaceae</taxon>
        <taxon>Lactiplantibacillus</taxon>
    </lineage>
</organism>
<dbReference type="RefSeq" id="WP_137617166.1">
    <property type="nucleotide sequence ID" value="NZ_BJDI01000017.1"/>
</dbReference>
<dbReference type="Proteomes" id="UP001596171">
    <property type="component" value="Unassembled WGS sequence"/>
</dbReference>
<proteinExistence type="predicted"/>
<feature type="domain" description="HTH cro/C1-type" evidence="2">
    <location>
        <begin position="9"/>
        <end position="63"/>
    </location>
</feature>
<evidence type="ECO:0000313" key="3">
    <source>
        <dbReference type="EMBL" id="MFC6200318.1"/>
    </source>
</evidence>
<dbReference type="PROSITE" id="PS50943">
    <property type="entry name" value="HTH_CROC1"/>
    <property type="match status" value="1"/>
</dbReference>
<dbReference type="InterPro" id="IPR053739">
    <property type="entry name" value="Bact_Immunity_Domain_sf"/>
</dbReference>
<reference evidence="4" key="1">
    <citation type="journal article" date="2019" name="Int. J. Syst. Evol. Microbiol.">
        <title>The Global Catalogue of Microorganisms (GCM) 10K type strain sequencing project: providing services to taxonomists for standard genome sequencing and annotation.</title>
        <authorList>
            <consortium name="The Broad Institute Genomics Platform"/>
            <consortium name="The Broad Institute Genome Sequencing Center for Infectious Disease"/>
            <person name="Wu L."/>
            <person name="Ma J."/>
        </authorList>
    </citation>
    <scope>NUCLEOTIDE SEQUENCE [LARGE SCALE GENOMIC DNA]</scope>
    <source>
        <strain evidence="4">CCM 8930</strain>
    </source>
</reference>
<dbReference type="InterPro" id="IPR010982">
    <property type="entry name" value="Lambda_DNA-bd_dom_sf"/>
</dbReference>
<dbReference type="SUPFAM" id="SSF47413">
    <property type="entry name" value="lambda repressor-like DNA-binding domains"/>
    <property type="match status" value="1"/>
</dbReference>
<evidence type="ECO:0000259" key="2">
    <source>
        <dbReference type="PROSITE" id="PS50943"/>
    </source>
</evidence>